<evidence type="ECO:0008006" key="4">
    <source>
        <dbReference type="Google" id="ProtNLM"/>
    </source>
</evidence>
<organism evidence="2 3">
    <name type="scientific">Crenichthys baileyi</name>
    <name type="common">White River springfish</name>
    <dbReference type="NCBI Taxonomy" id="28760"/>
    <lineage>
        <taxon>Eukaryota</taxon>
        <taxon>Metazoa</taxon>
        <taxon>Chordata</taxon>
        <taxon>Craniata</taxon>
        <taxon>Vertebrata</taxon>
        <taxon>Euteleostomi</taxon>
        <taxon>Actinopterygii</taxon>
        <taxon>Neopterygii</taxon>
        <taxon>Teleostei</taxon>
        <taxon>Neoteleostei</taxon>
        <taxon>Acanthomorphata</taxon>
        <taxon>Ovalentaria</taxon>
        <taxon>Atherinomorphae</taxon>
        <taxon>Cyprinodontiformes</taxon>
        <taxon>Goodeidae</taxon>
        <taxon>Crenichthys</taxon>
    </lineage>
</organism>
<dbReference type="EMBL" id="JAHHUM010001100">
    <property type="protein sequence ID" value="KAK5614819.1"/>
    <property type="molecule type" value="Genomic_DNA"/>
</dbReference>
<evidence type="ECO:0000313" key="2">
    <source>
        <dbReference type="EMBL" id="KAK5614819.1"/>
    </source>
</evidence>
<feature type="region of interest" description="Disordered" evidence="1">
    <location>
        <begin position="31"/>
        <end position="50"/>
    </location>
</feature>
<sequence length="109" mass="11998">MPKVKKSKGGGEKGGGGAVALADQIMEADTVRSRGRVKGRDARSENEDQYVDDRLSRKILQQARIQQEELQTEYGLVPEKKKAPVTVLGSAATLHSASLNWVRYLSCFH</sequence>
<accession>A0AAV9S0B7</accession>
<name>A0AAV9S0B7_9TELE</name>
<dbReference type="AlphaFoldDB" id="A0AAV9S0B7"/>
<feature type="compositionally biased region" description="Basic and acidic residues" evidence="1">
    <location>
        <begin position="38"/>
        <end position="50"/>
    </location>
</feature>
<comment type="caution">
    <text evidence="2">The sequence shown here is derived from an EMBL/GenBank/DDBJ whole genome shotgun (WGS) entry which is preliminary data.</text>
</comment>
<dbReference type="Proteomes" id="UP001311232">
    <property type="component" value="Unassembled WGS sequence"/>
</dbReference>
<proteinExistence type="predicted"/>
<evidence type="ECO:0000313" key="3">
    <source>
        <dbReference type="Proteomes" id="UP001311232"/>
    </source>
</evidence>
<protein>
    <recommendedName>
        <fullName evidence="4">Bystin</fullName>
    </recommendedName>
</protein>
<keyword evidence="3" id="KW-1185">Reference proteome</keyword>
<gene>
    <name evidence="2" type="ORF">CRENBAI_012242</name>
</gene>
<evidence type="ECO:0000256" key="1">
    <source>
        <dbReference type="SAM" id="MobiDB-lite"/>
    </source>
</evidence>
<reference evidence="2 3" key="1">
    <citation type="submission" date="2021-06" db="EMBL/GenBank/DDBJ databases">
        <authorList>
            <person name="Palmer J.M."/>
        </authorList>
    </citation>
    <scope>NUCLEOTIDE SEQUENCE [LARGE SCALE GENOMIC DNA]</scope>
    <source>
        <strain evidence="2 3">MEX-2019</strain>
        <tissue evidence="2">Muscle</tissue>
    </source>
</reference>